<evidence type="ECO:0000313" key="1">
    <source>
        <dbReference type="EMBL" id="KAF9459686.1"/>
    </source>
</evidence>
<dbReference type="AlphaFoldDB" id="A0A9P5Y1K2"/>
<keyword evidence="2" id="KW-1185">Reference proteome</keyword>
<sequence length="591" mass="65632">MCTISVVLDAGAHKFFSGIRIIIVYERSERLRDTRIEDRIGPNERENYHVSAVYKPRISNTTYRASLERHQTLSENSKAILAHHSSLDGNNTTLPLCTVVFEFLDNSDDIGPSVGLKLRLDSISKAFLHIIYERATTCTPDRRAFVSHLQLTSNHYFRRLINPDYPSVPTYPRPRSMPTHMVRVLPLSGSAPIFLQLPLTILRRIATFAFSRRESGFRRGLLSFGLICKAWLPVLDIFFEILGHPNYHSRIKDLPSAAAAARTLECKPEKAKFLKIFRSRDYFIDDDEDNLAGAHISILKLATFITDITISSVPPSLVDPFLNTASMLKAVRNFTVSTQDDMGSSSSTISKKSSPQLRISDILNLISHWEELRTLIIIQSQSSNNSDVEYINGHLNTLAQSYSCKIEGLNLSHVTISGPQILRLISPSHPILTGLSLDNISGVSNREFLSFLSYASPTLVHLHISSSNIPRDSDAEEYAVDAVMPLMVALNGATISGQASILAIARKSRSKVPKPINSLQSLYSMNTSVTFTDNTYDPSASDVAAALQTTGWRSITISYASGNVGPNTWDASSREMVIQVAKERGLRLITH</sequence>
<dbReference type="Gene3D" id="3.80.10.10">
    <property type="entry name" value="Ribonuclease Inhibitor"/>
    <property type="match status" value="1"/>
</dbReference>
<dbReference type="Proteomes" id="UP000807353">
    <property type="component" value="Unassembled WGS sequence"/>
</dbReference>
<gene>
    <name evidence="1" type="ORF">BDZ94DRAFT_1001647</name>
</gene>
<protein>
    <submittedName>
        <fullName evidence="1">Uncharacterized protein</fullName>
    </submittedName>
</protein>
<name>A0A9P5Y1K2_9AGAR</name>
<dbReference type="InterPro" id="IPR032675">
    <property type="entry name" value="LRR_dom_sf"/>
</dbReference>
<dbReference type="SUPFAM" id="SSF52047">
    <property type="entry name" value="RNI-like"/>
    <property type="match status" value="1"/>
</dbReference>
<dbReference type="EMBL" id="MU150312">
    <property type="protein sequence ID" value="KAF9459686.1"/>
    <property type="molecule type" value="Genomic_DNA"/>
</dbReference>
<evidence type="ECO:0000313" key="2">
    <source>
        <dbReference type="Proteomes" id="UP000807353"/>
    </source>
</evidence>
<organism evidence="1 2">
    <name type="scientific">Collybia nuda</name>
    <dbReference type="NCBI Taxonomy" id="64659"/>
    <lineage>
        <taxon>Eukaryota</taxon>
        <taxon>Fungi</taxon>
        <taxon>Dikarya</taxon>
        <taxon>Basidiomycota</taxon>
        <taxon>Agaricomycotina</taxon>
        <taxon>Agaricomycetes</taxon>
        <taxon>Agaricomycetidae</taxon>
        <taxon>Agaricales</taxon>
        <taxon>Tricholomatineae</taxon>
        <taxon>Clitocybaceae</taxon>
        <taxon>Collybia</taxon>
    </lineage>
</organism>
<dbReference type="OrthoDB" id="2994853at2759"/>
<comment type="caution">
    <text evidence="1">The sequence shown here is derived from an EMBL/GenBank/DDBJ whole genome shotgun (WGS) entry which is preliminary data.</text>
</comment>
<accession>A0A9P5Y1K2</accession>
<reference evidence="1" key="1">
    <citation type="submission" date="2020-11" db="EMBL/GenBank/DDBJ databases">
        <authorList>
            <consortium name="DOE Joint Genome Institute"/>
            <person name="Ahrendt S."/>
            <person name="Riley R."/>
            <person name="Andreopoulos W."/>
            <person name="Labutti K."/>
            <person name="Pangilinan J."/>
            <person name="Ruiz-Duenas F.J."/>
            <person name="Barrasa J.M."/>
            <person name="Sanchez-Garcia M."/>
            <person name="Camarero S."/>
            <person name="Miyauchi S."/>
            <person name="Serrano A."/>
            <person name="Linde D."/>
            <person name="Babiker R."/>
            <person name="Drula E."/>
            <person name="Ayuso-Fernandez I."/>
            <person name="Pacheco R."/>
            <person name="Padilla G."/>
            <person name="Ferreira P."/>
            <person name="Barriuso J."/>
            <person name="Kellner H."/>
            <person name="Castanera R."/>
            <person name="Alfaro M."/>
            <person name="Ramirez L."/>
            <person name="Pisabarro A.G."/>
            <person name="Kuo A."/>
            <person name="Tritt A."/>
            <person name="Lipzen A."/>
            <person name="He G."/>
            <person name="Yan M."/>
            <person name="Ng V."/>
            <person name="Cullen D."/>
            <person name="Martin F."/>
            <person name="Rosso M.-N."/>
            <person name="Henrissat B."/>
            <person name="Hibbett D."/>
            <person name="Martinez A.T."/>
            <person name="Grigoriev I.V."/>
        </authorList>
    </citation>
    <scope>NUCLEOTIDE SEQUENCE</scope>
    <source>
        <strain evidence="1">CBS 247.69</strain>
    </source>
</reference>
<proteinExistence type="predicted"/>